<dbReference type="EMBL" id="VIBQ01000017">
    <property type="protein sequence ID" value="KAB8360792.1"/>
    <property type="molecule type" value="Genomic_DNA"/>
</dbReference>
<evidence type="ECO:0000313" key="1">
    <source>
        <dbReference type="EMBL" id="KAB8360792.1"/>
    </source>
</evidence>
<proteinExistence type="predicted"/>
<dbReference type="AlphaFoldDB" id="A0A5N6KYS9"/>
<comment type="caution">
    <text evidence="1">The sequence shown here is derived from an EMBL/GenBank/DDBJ whole genome shotgun (WGS) entry which is preliminary data.</text>
</comment>
<dbReference type="OrthoDB" id="41238at2759"/>
<organism evidence="1 2">
    <name type="scientific">Carpinus fangiana</name>
    <dbReference type="NCBI Taxonomy" id="176857"/>
    <lineage>
        <taxon>Eukaryota</taxon>
        <taxon>Viridiplantae</taxon>
        <taxon>Streptophyta</taxon>
        <taxon>Embryophyta</taxon>
        <taxon>Tracheophyta</taxon>
        <taxon>Spermatophyta</taxon>
        <taxon>Magnoliopsida</taxon>
        <taxon>eudicotyledons</taxon>
        <taxon>Gunneridae</taxon>
        <taxon>Pentapetalae</taxon>
        <taxon>rosids</taxon>
        <taxon>fabids</taxon>
        <taxon>Fagales</taxon>
        <taxon>Betulaceae</taxon>
        <taxon>Carpinus</taxon>
    </lineage>
</organism>
<sequence length="101" mass="11239">MGTVVSNASPARLPGSEPLIGTYVTLERFSKQHVDDLYLSVGVDDSMWMFVPTGPFPDKQSFADMLDEGDLLKLGLQEDGVALQQLELTLDTGREQVWFYL</sequence>
<reference evidence="1 2" key="1">
    <citation type="submission" date="2019-06" db="EMBL/GenBank/DDBJ databases">
        <title>A chromosomal-level reference genome of Carpinus fangiana (Coryloideae, Betulaceae).</title>
        <authorList>
            <person name="Yang X."/>
            <person name="Wang Z."/>
            <person name="Zhang L."/>
            <person name="Hao G."/>
            <person name="Liu J."/>
            <person name="Yang Y."/>
        </authorList>
    </citation>
    <scope>NUCLEOTIDE SEQUENCE [LARGE SCALE GENOMIC DNA]</scope>
    <source>
        <strain evidence="1">Cfa_2016G</strain>
        <tissue evidence="1">Leaf</tissue>
    </source>
</reference>
<accession>A0A5N6KYS9</accession>
<dbReference type="Proteomes" id="UP000327013">
    <property type="component" value="Unassembled WGS sequence"/>
</dbReference>
<gene>
    <name evidence="1" type="ORF">FH972_024526</name>
</gene>
<protein>
    <submittedName>
        <fullName evidence="1">Uncharacterized protein</fullName>
    </submittedName>
</protein>
<evidence type="ECO:0000313" key="2">
    <source>
        <dbReference type="Proteomes" id="UP000327013"/>
    </source>
</evidence>
<name>A0A5N6KYS9_9ROSI</name>
<keyword evidence="2" id="KW-1185">Reference proteome</keyword>